<dbReference type="HOGENOM" id="CLU_041013_4_2_9"/>
<keyword evidence="2" id="KW-1185">Reference proteome</keyword>
<protein>
    <submittedName>
        <fullName evidence="1">Type III secretion exporter</fullName>
    </submittedName>
</protein>
<dbReference type="RefSeq" id="WP_013657296.1">
    <property type="nucleotide sequence ID" value="NC_015275.1"/>
</dbReference>
<dbReference type="Gene3D" id="3.40.1690.10">
    <property type="entry name" value="secretion proteins EscU"/>
    <property type="match status" value="1"/>
</dbReference>
<dbReference type="PANTHER" id="PTHR30531">
    <property type="entry name" value="FLAGELLAR BIOSYNTHETIC PROTEIN FLHB"/>
    <property type="match status" value="1"/>
</dbReference>
<accession>F2JS65</accession>
<sequence length="94" mass="10512">MKKKQRMKAVALSYQEDMNAPTIVASGSGKVAENILEEAKKHHVPVYEDKKLATILAELQVGEQIPTELYELVAKVLVFVGDMDELYAKTRGHK</sequence>
<name>F2JS65_CELLD</name>
<dbReference type="EMBL" id="CP002582">
    <property type="protein sequence ID" value="ADZ84002.1"/>
    <property type="molecule type" value="Genomic_DNA"/>
</dbReference>
<evidence type="ECO:0000313" key="2">
    <source>
        <dbReference type="Proteomes" id="UP000008467"/>
    </source>
</evidence>
<dbReference type="InterPro" id="IPR006135">
    <property type="entry name" value="T3SS_substrate_exporter"/>
</dbReference>
<dbReference type="InterPro" id="IPR029025">
    <property type="entry name" value="T3SS_substrate_exporter_C"/>
</dbReference>
<gene>
    <name evidence="1" type="ordered locus">Clole_2294</name>
</gene>
<dbReference type="SUPFAM" id="SSF160544">
    <property type="entry name" value="EscU C-terminal domain-like"/>
    <property type="match status" value="1"/>
</dbReference>
<dbReference type="GO" id="GO:0009306">
    <property type="term" value="P:protein secretion"/>
    <property type="evidence" value="ECO:0007669"/>
    <property type="project" value="InterPro"/>
</dbReference>
<dbReference type="Proteomes" id="UP000008467">
    <property type="component" value="Chromosome"/>
</dbReference>
<dbReference type="Pfam" id="PF01312">
    <property type="entry name" value="Bac_export_2"/>
    <property type="match status" value="1"/>
</dbReference>
<dbReference type="eggNOG" id="COG2257">
    <property type="taxonomic scope" value="Bacteria"/>
</dbReference>
<dbReference type="AlphaFoldDB" id="F2JS65"/>
<dbReference type="PANTHER" id="PTHR30531:SF12">
    <property type="entry name" value="FLAGELLAR BIOSYNTHETIC PROTEIN FLHB"/>
    <property type="match status" value="1"/>
</dbReference>
<proteinExistence type="predicted"/>
<dbReference type="GO" id="GO:0005886">
    <property type="term" value="C:plasma membrane"/>
    <property type="evidence" value="ECO:0007669"/>
    <property type="project" value="TreeGrafter"/>
</dbReference>
<organism evidence="1 2">
    <name type="scientific">Cellulosilyticum lentocellum (strain ATCC 49066 / DSM 5427 / NCIMB 11756 / RHM5)</name>
    <name type="common">Clostridium lentocellum</name>
    <dbReference type="NCBI Taxonomy" id="642492"/>
    <lineage>
        <taxon>Bacteria</taxon>
        <taxon>Bacillati</taxon>
        <taxon>Bacillota</taxon>
        <taxon>Clostridia</taxon>
        <taxon>Lachnospirales</taxon>
        <taxon>Cellulosilyticaceae</taxon>
        <taxon>Cellulosilyticum</taxon>
    </lineage>
</organism>
<evidence type="ECO:0000313" key="1">
    <source>
        <dbReference type="EMBL" id="ADZ84002.1"/>
    </source>
</evidence>
<reference evidence="1 2" key="1">
    <citation type="journal article" date="2011" name="J. Bacteriol.">
        <title>Complete genome sequence of the cellulose-degrading bacterium Cellulosilyticum lentocellum.</title>
        <authorList>
            <consortium name="US DOE Joint Genome Institute"/>
            <person name="Miller D.A."/>
            <person name="Suen G."/>
            <person name="Bruce D."/>
            <person name="Copeland A."/>
            <person name="Cheng J.F."/>
            <person name="Detter C."/>
            <person name="Goodwin L.A."/>
            <person name="Han C.S."/>
            <person name="Hauser L.J."/>
            <person name="Land M.L."/>
            <person name="Lapidus A."/>
            <person name="Lucas S."/>
            <person name="Meincke L."/>
            <person name="Pitluck S."/>
            <person name="Tapia R."/>
            <person name="Teshima H."/>
            <person name="Woyke T."/>
            <person name="Fox B.G."/>
            <person name="Angert E.R."/>
            <person name="Currie C.R."/>
        </authorList>
    </citation>
    <scope>NUCLEOTIDE SEQUENCE [LARGE SCALE GENOMIC DNA]</scope>
    <source>
        <strain evidence="2">ATCC 49066 / DSM 5427 / NCIMB 11756 / RHM5</strain>
    </source>
</reference>
<dbReference type="STRING" id="642492.Clole_2294"/>
<dbReference type="KEGG" id="cle:Clole_2294"/>